<sequence length="93" mass="9661">MNEVLLFASVLVGVVTALTQIIKTAVPHLSKNYVPLIALCLGVLVGAAAYPFAEGLDLTARLWAGGFAGLASTGLFEIGNERKGSTGKFGKVR</sequence>
<dbReference type="OrthoDB" id="2665815at2"/>
<keyword evidence="1" id="KW-1133">Transmembrane helix</keyword>
<name>A0A4R6TZ49_9BACI</name>
<dbReference type="Pfam" id="PF06946">
    <property type="entry name" value="Phage_holin_5_1"/>
    <property type="match status" value="1"/>
</dbReference>
<feature type="transmembrane region" description="Helical" evidence="1">
    <location>
        <begin position="33"/>
        <end position="53"/>
    </location>
</feature>
<evidence type="ECO:0000313" key="2">
    <source>
        <dbReference type="EMBL" id="TDQ39250.1"/>
    </source>
</evidence>
<keyword evidence="3" id="KW-1185">Reference proteome</keyword>
<dbReference type="EMBL" id="SNYJ01000008">
    <property type="protein sequence ID" value="TDQ39250.1"/>
    <property type="molecule type" value="Genomic_DNA"/>
</dbReference>
<dbReference type="InterPro" id="IPR009708">
    <property type="entry name" value="Phage_A118_holin/antiholin"/>
</dbReference>
<evidence type="ECO:0000256" key="1">
    <source>
        <dbReference type="SAM" id="Phobius"/>
    </source>
</evidence>
<reference evidence="2 3" key="1">
    <citation type="submission" date="2019-03" db="EMBL/GenBank/DDBJ databases">
        <title>Genomic Encyclopedia of Type Strains, Phase IV (KMG-IV): sequencing the most valuable type-strain genomes for metagenomic binning, comparative biology and taxonomic classification.</title>
        <authorList>
            <person name="Goeker M."/>
        </authorList>
    </citation>
    <scope>NUCLEOTIDE SEQUENCE [LARGE SCALE GENOMIC DNA]</scope>
    <source>
        <strain evidence="2 3">DSM 28697</strain>
    </source>
</reference>
<organism evidence="2 3">
    <name type="scientific">Aureibacillus halotolerans</name>
    <dbReference type="NCBI Taxonomy" id="1508390"/>
    <lineage>
        <taxon>Bacteria</taxon>
        <taxon>Bacillati</taxon>
        <taxon>Bacillota</taxon>
        <taxon>Bacilli</taxon>
        <taxon>Bacillales</taxon>
        <taxon>Bacillaceae</taxon>
        <taxon>Aureibacillus</taxon>
    </lineage>
</organism>
<dbReference type="Proteomes" id="UP000295632">
    <property type="component" value="Unassembled WGS sequence"/>
</dbReference>
<accession>A0A4R6TZ49</accession>
<keyword evidence="1" id="KW-0812">Transmembrane</keyword>
<dbReference type="RefSeq" id="WP_133580673.1">
    <property type="nucleotide sequence ID" value="NZ_SNYJ01000008.1"/>
</dbReference>
<proteinExistence type="predicted"/>
<protein>
    <submittedName>
        <fullName evidence="2">A118-like holin Hol118</fullName>
    </submittedName>
</protein>
<keyword evidence="1" id="KW-0472">Membrane</keyword>
<comment type="caution">
    <text evidence="2">The sequence shown here is derived from an EMBL/GenBank/DDBJ whole genome shotgun (WGS) entry which is preliminary data.</text>
</comment>
<evidence type="ECO:0000313" key="3">
    <source>
        <dbReference type="Proteomes" id="UP000295632"/>
    </source>
</evidence>
<gene>
    <name evidence="2" type="ORF">EV213_108202</name>
</gene>
<dbReference type="AlphaFoldDB" id="A0A4R6TZ49"/>